<organism evidence="3 4">
    <name type="scientific">Litoribrevibacter euphylliae</name>
    <dbReference type="NCBI Taxonomy" id="1834034"/>
    <lineage>
        <taxon>Bacteria</taxon>
        <taxon>Pseudomonadati</taxon>
        <taxon>Pseudomonadota</taxon>
        <taxon>Gammaproteobacteria</taxon>
        <taxon>Oceanospirillales</taxon>
        <taxon>Oceanospirillaceae</taxon>
        <taxon>Litoribrevibacter</taxon>
    </lineage>
</organism>
<protein>
    <submittedName>
        <fullName evidence="3">GIY-YIG nuclease family protein</fullName>
    </submittedName>
</protein>
<dbReference type="InterPro" id="IPR035901">
    <property type="entry name" value="GIY-YIG_endonuc_sf"/>
</dbReference>
<dbReference type="InterPro" id="IPR050190">
    <property type="entry name" value="UPF0213_domain"/>
</dbReference>
<dbReference type="Gene3D" id="3.40.1440.10">
    <property type="entry name" value="GIY-YIG endonuclease"/>
    <property type="match status" value="1"/>
</dbReference>
<dbReference type="SUPFAM" id="SSF82771">
    <property type="entry name" value="GIY-YIG endonuclease"/>
    <property type="match status" value="1"/>
</dbReference>
<evidence type="ECO:0000259" key="2">
    <source>
        <dbReference type="PROSITE" id="PS50164"/>
    </source>
</evidence>
<comment type="caution">
    <text evidence="3">The sequence shown here is derived from an EMBL/GenBank/DDBJ whole genome shotgun (WGS) entry which is preliminary data.</text>
</comment>
<comment type="similarity">
    <text evidence="1">Belongs to the UPF0213 family.</text>
</comment>
<evidence type="ECO:0000313" key="4">
    <source>
        <dbReference type="Proteomes" id="UP001595476"/>
    </source>
</evidence>
<sequence length="81" mass="9589">MWYVYIVRCSDDSLYTGITTDLDRRVKEHNESPKGAKYTRARRPVVLVHQEAYDNKSLASKREYQIKQLPKSSKLRLMLNE</sequence>
<accession>A0ABV7HCP6</accession>
<evidence type="ECO:0000313" key="3">
    <source>
        <dbReference type="EMBL" id="MFC3151668.1"/>
    </source>
</evidence>
<dbReference type="PANTHER" id="PTHR34477:SF1">
    <property type="entry name" value="UPF0213 PROTEIN YHBQ"/>
    <property type="match status" value="1"/>
</dbReference>
<dbReference type="Pfam" id="PF01541">
    <property type="entry name" value="GIY-YIG"/>
    <property type="match status" value="1"/>
</dbReference>
<feature type="domain" description="GIY-YIG" evidence="2">
    <location>
        <begin position="1"/>
        <end position="77"/>
    </location>
</feature>
<name>A0ABV7HCP6_9GAMM</name>
<dbReference type="InterPro" id="IPR000305">
    <property type="entry name" value="GIY-YIG_endonuc"/>
</dbReference>
<proteinExistence type="inferred from homology"/>
<keyword evidence="4" id="KW-1185">Reference proteome</keyword>
<dbReference type="EMBL" id="JBHRSZ010000004">
    <property type="protein sequence ID" value="MFC3151668.1"/>
    <property type="molecule type" value="Genomic_DNA"/>
</dbReference>
<dbReference type="RefSeq" id="WP_386720864.1">
    <property type="nucleotide sequence ID" value="NZ_JBHRSZ010000004.1"/>
</dbReference>
<dbReference type="PROSITE" id="PS50164">
    <property type="entry name" value="GIY_YIG"/>
    <property type="match status" value="1"/>
</dbReference>
<reference evidence="4" key="1">
    <citation type="journal article" date="2019" name="Int. J. Syst. Evol. Microbiol.">
        <title>The Global Catalogue of Microorganisms (GCM) 10K type strain sequencing project: providing services to taxonomists for standard genome sequencing and annotation.</title>
        <authorList>
            <consortium name="The Broad Institute Genomics Platform"/>
            <consortium name="The Broad Institute Genome Sequencing Center for Infectious Disease"/>
            <person name="Wu L."/>
            <person name="Ma J."/>
        </authorList>
    </citation>
    <scope>NUCLEOTIDE SEQUENCE [LARGE SCALE GENOMIC DNA]</scope>
    <source>
        <strain evidence="4">KCTC 52438</strain>
    </source>
</reference>
<dbReference type="CDD" id="cd10456">
    <property type="entry name" value="GIY-YIG_UPF0213"/>
    <property type="match status" value="1"/>
</dbReference>
<gene>
    <name evidence="3" type="ORF">ACFOEK_11580</name>
</gene>
<dbReference type="Proteomes" id="UP001595476">
    <property type="component" value="Unassembled WGS sequence"/>
</dbReference>
<evidence type="ECO:0000256" key="1">
    <source>
        <dbReference type="ARBA" id="ARBA00007435"/>
    </source>
</evidence>
<dbReference type="PANTHER" id="PTHR34477">
    <property type="entry name" value="UPF0213 PROTEIN YHBQ"/>
    <property type="match status" value="1"/>
</dbReference>